<name>A0AAP0NPV3_9MAGN</name>
<protein>
    <submittedName>
        <fullName evidence="1">Uncharacterized protein</fullName>
    </submittedName>
</protein>
<proteinExistence type="predicted"/>
<evidence type="ECO:0000313" key="1">
    <source>
        <dbReference type="EMBL" id="KAK9111956.1"/>
    </source>
</evidence>
<dbReference type="PANTHER" id="PTHR48054">
    <property type="entry name" value="RECEPTOR KINASE-LIKE PROTEIN XA21"/>
    <property type="match status" value="1"/>
</dbReference>
<dbReference type="Gene3D" id="3.80.10.10">
    <property type="entry name" value="Ribonuclease Inhibitor"/>
    <property type="match status" value="1"/>
</dbReference>
<organism evidence="1 2">
    <name type="scientific">Stephania cephalantha</name>
    <dbReference type="NCBI Taxonomy" id="152367"/>
    <lineage>
        <taxon>Eukaryota</taxon>
        <taxon>Viridiplantae</taxon>
        <taxon>Streptophyta</taxon>
        <taxon>Embryophyta</taxon>
        <taxon>Tracheophyta</taxon>
        <taxon>Spermatophyta</taxon>
        <taxon>Magnoliopsida</taxon>
        <taxon>Ranunculales</taxon>
        <taxon>Menispermaceae</taxon>
        <taxon>Menispermoideae</taxon>
        <taxon>Cissampelideae</taxon>
        <taxon>Stephania</taxon>
    </lineage>
</organism>
<accession>A0AAP0NPV3</accession>
<dbReference type="InterPro" id="IPR032675">
    <property type="entry name" value="LRR_dom_sf"/>
</dbReference>
<comment type="caution">
    <text evidence="1">The sequence shown here is derived from an EMBL/GenBank/DDBJ whole genome shotgun (WGS) entry which is preliminary data.</text>
</comment>
<gene>
    <name evidence="1" type="ORF">Scep_019475</name>
</gene>
<dbReference type="EMBL" id="JBBNAG010000008">
    <property type="protein sequence ID" value="KAK9111956.1"/>
    <property type="molecule type" value="Genomic_DNA"/>
</dbReference>
<dbReference type="InterPro" id="IPR052592">
    <property type="entry name" value="LRR-RLK"/>
</dbReference>
<dbReference type="PANTHER" id="PTHR48054:SF75">
    <property type="entry name" value="PROTEIN KINASE DOMAIN-CONTAINING PROTEIN"/>
    <property type="match status" value="1"/>
</dbReference>
<dbReference type="Proteomes" id="UP001419268">
    <property type="component" value="Unassembled WGS sequence"/>
</dbReference>
<dbReference type="SUPFAM" id="SSF52058">
    <property type="entry name" value="L domain-like"/>
    <property type="match status" value="1"/>
</dbReference>
<keyword evidence="2" id="KW-1185">Reference proteome</keyword>
<evidence type="ECO:0000313" key="2">
    <source>
        <dbReference type="Proteomes" id="UP001419268"/>
    </source>
</evidence>
<dbReference type="AlphaFoldDB" id="A0AAP0NPV3"/>
<sequence>MEVKDKVQSKTLCTIDNFVLDNPETMNSFVLEVSIVLPILKVAEVSTSMTDHDHRGGTHLCHNATFDNRLSGKIPKNIGRLGKLEIFRVGGNQNLNGELPWEIGNCSNLVVLGVAETSIFGSIPLDRLVEEPSNNCNVHIFVVGSNTEKRLQIVS</sequence>
<reference evidence="1 2" key="1">
    <citation type="submission" date="2024-01" db="EMBL/GenBank/DDBJ databases">
        <title>Genome assemblies of Stephania.</title>
        <authorList>
            <person name="Yang L."/>
        </authorList>
    </citation>
    <scope>NUCLEOTIDE SEQUENCE [LARGE SCALE GENOMIC DNA]</scope>
    <source>
        <strain evidence="1">JXDWG</strain>
        <tissue evidence="1">Leaf</tissue>
    </source>
</reference>